<reference evidence="4" key="1">
    <citation type="journal article" date="2020" name="Nature">
        <title>Giant virus diversity and host interactions through global metagenomics.</title>
        <authorList>
            <person name="Schulz F."/>
            <person name="Roux S."/>
            <person name="Paez-Espino D."/>
            <person name="Jungbluth S."/>
            <person name="Walsh D.A."/>
            <person name="Denef V.J."/>
            <person name="McMahon K.D."/>
            <person name="Konstantinidis K.T."/>
            <person name="Eloe-Fadrosh E.A."/>
            <person name="Kyrpides N.C."/>
            <person name="Woyke T."/>
        </authorList>
    </citation>
    <scope>NUCLEOTIDE SEQUENCE</scope>
    <source>
        <strain evidence="4">GVMAG-S-ERX555965-48</strain>
    </source>
</reference>
<evidence type="ECO:0000256" key="1">
    <source>
        <dbReference type="ARBA" id="ARBA00022540"/>
    </source>
</evidence>
<keyword evidence="2" id="KW-0694">RNA-binding</keyword>
<organism evidence="4">
    <name type="scientific">viral metagenome</name>
    <dbReference type="NCBI Taxonomy" id="1070528"/>
    <lineage>
        <taxon>unclassified sequences</taxon>
        <taxon>metagenomes</taxon>
        <taxon>organismal metagenomes</taxon>
    </lineage>
</organism>
<keyword evidence="3" id="KW-0648">Protein biosynthesis</keyword>
<evidence type="ECO:0000313" key="4">
    <source>
        <dbReference type="EMBL" id="QHS84209.1"/>
    </source>
</evidence>
<dbReference type="InterPro" id="IPR023398">
    <property type="entry name" value="TIF_eIF4e-like"/>
</dbReference>
<dbReference type="PANTHER" id="PTHR11960:SF8">
    <property type="entry name" value="EUKARYOTIC TRANSLATION INITIATION FACTOR 4E1-RELATED"/>
    <property type="match status" value="1"/>
</dbReference>
<dbReference type="SUPFAM" id="SSF55418">
    <property type="entry name" value="eIF4e-like"/>
    <property type="match status" value="1"/>
</dbReference>
<dbReference type="Gene3D" id="3.30.760.10">
    <property type="entry name" value="RNA Cap, Translation Initiation Factor Eif4e"/>
    <property type="match status" value="1"/>
</dbReference>
<dbReference type="GO" id="GO:0016281">
    <property type="term" value="C:eukaryotic translation initiation factor 4F complex"/>
    <property type="evidence" value="ECO:0007669"/>
    <property type="project" value="TreeGrafter"/>
</dbReference>
<sequence>MSASIPMEQNSPRYTNSNSELHVLHDTWVLWAHMPHDTDWSMKSYKKISDVQSVEEAIALCETIPEKMNRNCMLFLMRNGIHPTWEDSRNINGGSFSYKINNKYVPDTWKLLFYTIVGESISKNKEFLKCVNGITISPKKNFCIIKIWMSDCKHQNSELISVEGLSNQSCLFKKHNT</sequence>
<dbReference type="PANTHER" id="PTHR11960">
    <property type="entry name" value="EUKARYOTIC TRANSLATION INITIATION FACTOR 4E RELATED"/>
    <property type="match status" value="1"/>
</dbReference>
<evidence type="ECO:0000256" key="3">
    <source>
        <dbReference type="ARBA" id="ARBA00022917"/>
    </source>
</evidence>
<dbReference type="EMBL" id="MN738774">
    <property type="protein sequence ID" value="QHS84209.1"/>
    <property type="molecule type" value="Genomic_DNA"/>
</dbReference>
<dbReference type="GO" id="GO:0003743">
    <property type="term" value="F:translation initiation factor activity"/>
    <property type="evidence" value="ECO:0007669"/>
    <property type="project" value="UniProtKB-KW"/>
</dbReference>
<proteinExistence type="predicted"/>
<name>A0A6C0AW74_9ZZZZ</name>
<accession>A0A6C0AW74</accession>
<evidence type="ECO:0008006" key="5">
    <source>
        <dbReference type="Google" id="ProtNLM"/>
    </source>
</evidence>
<dbReference type="Pfam" id="PF01652">
    <property type="entry name" value="IF4E"/>
    <property type="match status" value="1"/>
</dbReference>
<dbReference type="GO" id="GO:0000340">
    <property type="term" value="F:RNA 7-methylguanosine cap binding"/>
    <property type="evidence" value="ECO:0007669"/>
    <property type="project" value="TreeGrafter"/>
</dbReference>
<evidence type="ECO:0000256" key="2">
    <source>
        <dbReference type="ARBA" id="ARBA00022884"/>
    </source>
</evidence>
<keyword evidence="1" id="KW-0396">Initiation factor</keyword>
<dbReference type="AlphaFoldDB" id="A0A6C0AW74"/>
<protein>
    <recommendedName>
        <fullName evidence="5">Eukaryotic translation initiation factor 4E</fullName>
    </recommendedName>
</protein>
<dbReference type="InterPro" id="IPR001040">
    <property type="entry name" value="TIF_eIF_4E"/>
</dbReference>